<dbReference type="RefSeq" id="XP_033397892.1">
    <property type="nucleotide sequence ID" value="XM_033539012.1"/>
</dbReference>
<evidence type="ECO:0000313" key="2">
    <source>
        <dbReference type="EMBL" id="KAF2142180.1"/>
    </source>
</evidence>
<reference evidence="2" key="1">
    <citation type="journal article" date="2020" name="Stud. Mycol.">
        <title>101 Dothideomycetes genomes: a test case for predicting lifestyles and emergence of pathogens.</title>
        <authorList>
            <person name="Haridas S."/>
            <person name="Albert R."/>
            <person name="Binder M."/>
            <person name="Bloem J."/>
            <person name="Labutti K."/>
            <person name="Salamov A."/>
            <person name="Andreopoulos B."/>
            <person name="Baker S."/>
            <person name="Barry K."/>
            <person name="Bills G."/>
            <person name="Bluhm B."/>
            <person name="Cannon C."/>
            <person name="Castanera R."/>
            <person name="Culley D."/>
            <person name="Daum C."/>
            <person name="Ezra D."/>
            <person name="Gonzalez J."/>
            <person name="Henrissat B."/>
            <person name="Kuo A."/>
            <person name="Liang C."/>
            <person name="Lipzen A."/>
            <person name="Lutzoni F."/>
            <person name="Magnuson J."/>
            <person name="Mondo S."/>
            <person name="Nolan M."/>
            <person name="Ohm R."/>
            <person name="Pangilinan J."/>
            <person name="Park H.-J."/>
            <person name="Ramirez L."/>
            <person name="Alfaro M."/>
            <person name="Sun H."/>
            <person name="Tritt A."/>
            <person name="Yoshinaga Y."/>
            <person name="Zwiers L.-H."/>
            <person name="Turgeon B."/>
            <person name="Goodwin S."/>
            <person name="Spatafora J."/>
            <person name="Crous P."/>
            <person name="Grigoriev I."/>
        </authorList>
    </citation>
    <scope>NUCLEOTIDE SEQUENCE</scope>
    <source>
        <strain evidence="2">CBS 121167</strain>
    </source>
</reference>
<evidence type="ECO:0000313" key="3">
    <source>
        <dbReference type="Proteomes" id="UP000799438"/>
    </source>
</evidence>
<keyword evidence="3" id="KW-1185">Reference proteome</keyword>
<dbReference type="Proteomes" id="UP000799438">
    <property type="component" value="Unassembled WGS sequence"/>
</dbReference>
<protein>
    <recommendedName>
        <fullName evidence="1">DUF7730 domain-containing protein</fullName>
    </recommendedName>
</protein>
<organism evidence="2 3">
    <name type="scientific">Aplosporella prunicola CBS 121167</name>
    <dbReference type="NCBI Taxonomy" id="1176127"/>
    <lineage>
        <taxon>Eukaryota</taxon>
        <taxon>Fungi</taxon>
        <taxon>Dikarya</taxon>
        <taxon>Ascomycota</taxon>
        <taxon>Pezizomycotina</taxon>
        <taxon>Dothideomycetes</taxon>
        <taxon>Dothideomycetes incertae sedis</taxon>
        <taxon>Botryosphaeriales</taxon>
        <taxon>Aplosporellaceae</taxon>
        <taxon>Aplosporella</taxon>
    </lineage>
</organism>
<name>A0A6A6BDD5_9PEZI</name>
<evidence type="ECO:0000259" key="1">
    <source>
        <dbReference type="Pfam" id="PF24864"/>
    </source>
</evidence>
<accession>A0A6A6BDD5</accession>
<dbReference type="OrthoDB" id="4757095at2759"/>
<dbReference type="AlphaFoldDB" id="A0A6A6BDD5"/>
<feature type="non-terminal residue" evidence="2">
    <location>
        <position position="288"/>
    </location>
</feature>
<dbReference type="EMBL" id="ML995485">
    <property type="protein sequence ID" value="KAF2142180.1"/>
    <property type="molecule type" value="Genomic_DNA"/>
</dbReference>
<proteinExistence type="predicted"/>
<dbReference type="Pfam" id="PF24864">
    <property type="entry name" value="DUF7730"/>
    <property type="match status" value="1"/>
</dbReference>
<dbReference type="PANTHER" id="PTHR38790:SF8">
    <property type="entry name" value="F-BOX DOMAIN-CONTAINING PROTEIN"/>
    <property type="match status" value="1"/>
</dbReference>
<gene>
    <name evidence="2" type="ORF">K452DRAFT_270964</name>
</gene>
<feature type="domain" description="DUF7730" evidence="1">
    <location>
        <begin position="8"/>
        <end position="178"/>
    </location>
</feature>
<dbReference type="InterPro" id="IPR056632">
    <property type="entry name" value="DUF7730"/>
</dbReference>
<dbReference type="PANTHER" id="PTHR38790">
    <property type="entry name" value="2EXR DOMAIN-CONTAINING PROTEIN-RELATED"/>
    <property type="match status" value="1"/>
</dbReference>
<sequence>MGKKQRPDFLTLPGEIRNEIYSYCFDTTYIDLTPNARHILKFKKDTSKPKPRRVRVKHDLGHYNLVAGLKTNWAKSYSGAGLSLTCKQINWETRELYYSTPVFIASSTNRLITFLNVVPADKLASIKKFHISHATYGTPQFTQDMEFKRRHDKKWLQAMHLAAEKLTGLDWLSIRLVPNETPLIFDLSQPWVQPLLAFAPACATNLTTTDGTSAAARKKPLEMRINLQFAMLGDGINVNPLLQEAWLHLRRAFVDAIREQLAGKSLEDAMASYNAAKFEKLRHHPLCR</sequence>
<dbReference type="GeneID" id="54296508"/>